<organism evidence="2 3">
    <name type="scientific">Sphingobacterium bambusae</name>
    <dbReference type="NCBI Taxonomy" id="662858"/>
    <lineage>
        <taxon>Bacteria</taxon>
        <taxon>Pseudomonadati</taxon>
        <taxon>Bacteroidota</taxon>
        <taxon>Sphingobacteriia</taxon>
        <taxon>Sphingobacteriales</taxon>
        <taxon>Sphingobacteriaceae</taxon>
        <taxon>Sphingobacterium</taxon>
    </lineage>
</organism>
<keyword evidence="1" id="KW-0732">Signal</keyword>
<evidence type="ECO:0000256" key="1">
    <source>
        <dbReference type="SAM" id="SignalP"/>
    </source>
</evidence>
<gene>
    <name evidence="2" type="ORF">ACFS7Y_00740</name>
</gene>
<protein>
    <recommendedName>
        <fullName evidence="4">Lipoprotein</fullName>
    </recommendedName>
</protein>
<comment type="caution">
    <text evidence="2">The sequence shown here is derived from an EMBL/GenBank/DDBJ whole genome shotgun (WGS) entry which is preliminary data.</text>
</comment>
<proteinExistence type="predicted"/>
<dbReference type="EMBL" id="JBHUPB010000001">
    <property type="protein sequence ID" value="MFD2965896.1"/>
    <property type="molecule type" value="Genomic_DNA"/>
</dbReference>
<feature type="signal peptide" evidence="1">
    <location>
        <begin position="1"/>
        <end position="23"/>
    </location>
</feature>
<dbReference type="Proteomes" id="UP001597525">
    <property type="component" value="Unassembled WGS sequence"/>
</dbReference>
<keyword evidence="3" id="KW-1185">Reference proteome</keyword>
<name>A0ABW6BCJ2_9SPHI</name>
<evidence type="ECO:0000313" key="3">
    <source>
        <dbReference type="Proteomes" id="UP001597525"/>
    </source>
</evidence>
<sequence>MKNLRYIPMLAAMCLLLSCGDGAKGRQTVNHADSISQQERATDTLVQHVADTVVGKGAVKDAQLIKETCEEPYGDMESGFTTVCFYWNADLETAYAHFRAKNSDSDDGRFLESQWPKEAEHNVAGSYPIEVKYLRETSDRLSVNLFFPGGETQIVFEKKPKGVEVRTVHSPD</sequence>
<dbReference type="RefSeq" id="WP_320184773.1">
    <property type="nucleotide sequence ID" value="NZ_CP138332.1"/>
</dbReference>
<feature type="chain" id="PRO_5045694671" description="Lipoprotein" evidence="1">
    <location>
        <begin position="24"/>
        <end position="172"/>
    </location>
</feature>
<evidence type="ECO:0008006" key="4">
    <source>
        <dbReference type="Google" id="ProtNLM"/>
    </source>
</evidence>
<dbReference type="PROSITE" id="PS51257">
    <property type="entry name" value="PROKAR_LIPOPROTEIN"/>
    <property type="match status" value="1"/>
</dbReference>
<evidence type="ECO:0000313" key="2">
    <source>
        <dbReference type="EMBL" id="MFD2965896.1"/>
    </source>
</evidence>
<accession>A0ABW6BCJ2</accession>
<reference evidence="3" key="1">
    <citation type="journal article" date="2019" name="Int. J. Syst. Evol. Microbiol.">
        <title>The Global Catalogue of Microorganisms (GCM) 10K type strain sequencing project: providing services to taxonomists for standard genome sequencing and annotation.</title>
        <authorList>
            <consortium name="The Broad Institute Genomics Platform"/>
            <consortium name="The Broad Institute Genome Sequencing Center for Infectious Disease"/>
            <person name="Wu L."/>
            <person name="Ma J."/>
        </authorList>
    </citation>
    <scope>NUCLEOTIDE SEQUENCE [LARGE SCALE GENOMIC DNA]</scope>
    <source>
        <strain evidence="3">KCTC 22814</strain>
    </source>
</reference>